<dbReference type="OrthoDB" id="5689at2759"/>
<dbReference type="GO" id="GO:0016747">
    <property type="term" value="F:acyltransferase activity, transferring groups other than amino-acyl groups"/>
    <property type="evidence" value="ECO:0007669"/>
    <property type="project" value="InterPro"/>
</dbReference>
<evidence type="ECO:0000259" key="1">
    <source>
        <dbReference type="PROSITE" id="PS51186"/>
    </source>
</evidence>
<proteinExistence type="predicted"/>
<reference evidence="2" key="1">
    <citation type="submission" date="2020-03" db="EMBL/GenBank/DDBJ databases">
        <title>A mixture of massive structural variations and highly conserved coding sequences in Ustilaginoidea virens genome.</title>
        <authorList>
            <person name="Zhang K."/>
            <person name="Zhao Z."/>
            <person name="Zhang Z."/>
            <person name="Li Y."/>
            <person name="Hsiang T."/>
            <person name="Sun W."/>
        </authorList>
    </citation>
    <scope>NUCLEOTIDE SEQUENCE</scope>
    <source>
        <strain evidence="2">UV-8b</strain>
    </source>
</reference>
<dbReference type="GeneID" id="66065583"/>
<protein>
    <recommendedName>
        <fullName evidence="1">N-acetyltransferase domain-containing protein</fullName>
    </recommendedName>
</protein>
<dbReference type="AlphaFoldDB" id="A0A8E5HSV0"/>
<feature type="domain" description="N-acetyltransferase" evidence="1">
    <location>
        <begin position="6"/>
        <end position="171"/>
    </location>
</feature>
<gene>
    <name evidence="2" type="ORF">UV8b_04805</name>
</gene>
<dbReference type="EMBL" id="CP072756">
    <property type="protein sequence ID" value="QUC20564.1"/>
    <property type="molecule type" value="Genomic_DNA"/>
</dbReference>
<name>A0A8E5HSV0_USTVR</name>
<dbReference type="InterPro" id="IPR000182">
    <property type="entry name" value="GNAT_dom"/>
</dbReference>
<dbReference type="Proteomes" id="UP000027002">
    <property type="component" value="Chromosome 4"/>
</dbReference>
<organism evidence="2 3">
    <name type="scientific">Ustilaginoidea virens</name>
    <name type="common">Rice false smut fungus</name>
    <name type="synonym">Villosiclava virens</name>
    <dbReference type="NCBI Taxonomy" id="1159556"/>
    <lineage>
        <taxon>Eukaryota</taxon>
        <taxon>Fungi</taxon>
        <taxon>Dikarya</taxon>
        <taxon>Ascomycota</taxon>
        <taxon>Pezizomycotina</taxon>
        <taxon>Sordariomycetes</taxon>
        <taxon>Hypocreomycetidae</taxon>
        <taxon>Hypocreales</taxon>
        <taxon>Clavicipitaceae</taxon>
        <taxon>Ustilaginoidea</taxon>
    </lineage>
</organism>
<sequence length="178" mass="19572">MAATRLTFRKATVSDARDVQALVKTAYRGSSSGGWTTEADLVRDDRIDEAGVVDKINRPNGVVLLAHDGLGALAGCCEIETRADGVGYFGLFAVDPLRQAGGLGSRILARAEAMAREEMGVRTMEMSVIWLRDELIEWYVRRGYGLTDRTAPFPYGSLVNGRALRDDLYFVILQKDLL</sequence>
<dbReference type="Pfam" id="PF00583">
    <property type="entry name" value="Acetyltransf_1"/>
    <property type="match status" value="1"/>
</dbReference>
<dbReference type="RefSeq" id="XP_042998237.1">
    <property type="nucleotide sequence ID" value="XM_043142303.1"/>
</dbReference>
<dbReference type="InterPro" id="IPR016181">
    <property type="entry name" value="Acyl_CoA_acyltransferase"/>
</dbReference>
<keyword evidence="3" id="KW-1185">Reference proteome</keyword>
<dbReference type="Gene3D" id="3.40.630.30">
    <property type="match status" value="1"/>
</dbReference>
<dbReference type="KEGG" id="uvi:66065583"/>
<evidence type="ECO:0000313" key="3">
    <source>
        <dbReference type="Proteomes" id="UP000027002"/>
    </source>
</evidence>
<evidence type="ECO:0000313" key="2">
    <source>
        <dbReference type="EMBL" id="QUC20564.1"/>
    </source>
</evidence>
<dbReference type="SUPFAM" id="SSF55729">
    <property type="entry name" value="Acyl-CoA N-acyltransferases (Nat)"/>
    <property type="match status" value="1"/>
</dbReference>
<dbReference type="CDD" id="cd04301">
    <property type="entry name" value="NAT_SF"/>
    <property type="match status" value="1"/>
</dbReference>
<accession>A0A8E5HSV0</accession>
<dbReference type="PROSITE" id="PS51186">
    <property type="entry name" value="GNAT"/>
    <property type="match status" value="1"/>
</dbReference>